<evidence type="ECO:0000259" key="4">
    <source>
        <dbReference type="PROSITE" id="PS50932"/>
    </source>
</evidence>
<dbReference type="SMART" id="SM00354">
    <property type="entry name" value="HTH_LACI"/>
    <property type="match status" value="1"/>
</dbReference>
<dbReference type="InterPro" id="IPR028082">
    <property type="entry name" value="Peripla_BP_I"/>
</dbReference>
<protein>
    <submittedName>
        <fullName evidence="5">HTH-type transcriptional regulator DegA</fullName>
    </submittedName>
</protein>
<feature type="domain" description="HTH lacI-type" evidence="4">
    <location>
        <begin position="4"/>
        <end position="58"/>
    </location>
</feature>
<dbReference type="Pfam" id="PF00356">
    <property type="entry name" value="LacI"/>
    <property type="match status" value="1"/>
</dbReference>
<accession>A0A238JCZ6</accession>
<dbReference type="CDD" id="cd06307">
    <property type="entry name" value="PBP1_sugar_binding"/>
    <property type="match status" value="1"/>
</dbReference>
<dbReference type="InterPro" id="IPR010982">
    <property type="entry name" value="Lambda_DNA-bd_dom_sf"/>
</dbReference>
<keyword evidence="1" id="KW-0805">Transcription regulation</keyword>
<dbReference type="Gene3D" id="3.40.50.2300">
    <property type="match status" value="2"/>
</dbReference>
<keyword evidence="3" id="KW-0804">Transcription</keyword>
<gene>
    <name evidence="5" type="primary">degA_1</name>
    <name evidence="5" type="ORF">TRP8649_01816</name>
</gene>
<dbReference type="GO" id="GO:0000976">
    <property type="term" value="F:transcription cis-regulatory region binding"/>
    <property type="evidence" value="ECO:0007669"/>
    <property type="project" value="TreeGrafter"/>
</dbReference>
<dbReference type="SUPFAM" id="SSF47413">
    <property type="entry name" value="lambda repressor-like DNA-binding domains"/>
    <property type="match status" value="1"/>
</dbReference>
<proteinExistence type="predicted"/>
<evidence type="ECO:0000256" key="3">
    <source>
        <dbReference type="ARBA" id="ARBA00023163"/>
    </source>
</evidence>
<evidence type="ECO:0000256" key="2">
    <source>
        <dbReference type="ARBA" id="ARBA00023125"/>
    </source>
</evidence>
<dbReference type="Proteomes" id="UP000225972">
    <property type="component" value="Unassembled WGS sequence"/>
</dbReference>
<name>A0A238JCZ6_9RHOB</name>
<dbReference type="PROSITE" id="PS50932">
    <property type="entry name" value="HTH_LACI_2"/>
    <property type="match status" value="1"/>
</dbReference>
<keyword evidence="6" id="KW-1185">Reference proteome</keyword>
<dbReference type="RefSeq" id="WP_235871804.1">
    <property type="nucleotide sequence ID" value="NZ_FXXP01000001.1"/>
</dbReference>
<evidence type="ECO:0000313" key="5">
    <source>
        <dbReference type="EMBL" id="SMX27706.1"/>
    </source>
</evidence>
<dbReference type="PANTHER" id="PTHR30146">
    <property type="entry name" value="LACI-RELATED TRANSCRIPTIONAL REPRESSOR"/>
    <property type="match status" value="1"/>
</dbReference>
<keyword evidence="2" id="KW-0238">DNA-binding</keyword>
<dbReference type="InterPro" id="IPR025997">
    <property type="entry name" value="SBP_2_dom"/>
</dbReference>
<evidence type="ECO:0000256" key="1">
    <source>
        <dbReference type="ARBA" id="ARBA00023015"/>
    </source>
</evidence>
<dbReference type="InterPro" id="IPR000843">
    <property type="entry name" value="HTH_LacI"/>
</dbReference>
<dbReference type="PANTHER" id="PTHR30146:SF152">
    <property type="entry name" value="TRANSCRIPTIONAL REGULATORY PROTEIN"/>
    <property type="match status" value="1"/>
</dbReference>
<reference evidence="6" key="1">
    <citation type="submission" date="2017-05" db="EMBL/GenBank/DDBJ databases">
        <authorList>
            <person name="Rodrigo-Torres L."/>
            <person name="Arahal R. D."/>
            <person name="Lucena T."/>
        </authorList>
    </citation>
    <scope>NUCLEOTIDE SEQUENCE [LARGE SCALE GENOMIC DNA]</scope>
    <source>
        <strain evidence="6">CECT 8649</strain>
    </source>
</reference>
<sequence>MMRPTTKDLAKAAGVSRATVDRVLNGREGVKQKTVDKVNAAIKELGFVRNIQAANLAKSKRYRFVFALPRSGEEFLEEIVRHIRDAEEAFALDQVRCDVEHIDENDPHSIAAFLASLSPDETSGVAIMAPESPQVRDAIFRLQERGVAAIPFISDQTTMDTDWVGIDNRAAGATAAALLGRFSKSDSGSIMVIAESMQSRDSLERRLGFDAELGKSFPNLTALPSLETYGDEERAEEIITNVVSNDQDLVGIYIMSSEAKIPVTVLSTLPRIKDVVTVGHERTPFTEAALHDGRLDCVIAQNAGHMVRSAVRKLKAISDKSTTHSQQEHIRIEILLNTNL</sequence>
<dbReference type="AlphaFoldDB" id="A0A238JCZ6"/>
<dbReference type="GO" id="GO:0003700">
    <property type="term" value="F:DNA-binding transcription factor activity"/>
    <property type="evidence" value="ECO:0007669"/>
    <property type="project" value="TreeGrafter"/>
</dbReference>
<evidence type="ECO:0000313" key="6">
    <source>
        <dbReference type="Proteomes" id="UP000225972"/>
    </source>
</evidence>
<dbReference type="CDD" id="cd01392">
    <property type="entry name" value="HTH_LacI"/>
    <property type="match status" value="1"/>
</dbReference>
<organism evidence="5 6">
    <name type="scientific">Pelagimonas phthalicica</name>
    <dbReference type="NCBI Taxonomy" id="1037362"/>
    <lineage>
        <taxon>Bacteria</taxon>
        <taxon>Pseudomonadati</taxon>
        <taxon>Pseudomonadota</taxon>
        <taxon>Alphaproteobacteria</taxon>
        <taxon>Rhodobacterales</taxon>
        <taxon>Roseobacteraceae</taxon>
        <taxon>Pelagimonas</taxon>
    </lineage>
</organism>
<dbReference type="Gene3D" id="1.10.260.40">
    <property type="entry name" value="lambda repressor-like DNA-binding domains"/>
    <property type="match status" value="1"/>
</dbReference>
<dbReference type="Pfam" id="PF13407">
    <property type="entry name" value="Peripla_BP_4"/>
    <property type="match status" value="1"/>
</dbReference>
<dbReference type="SUPFAM" id="SSF53822">
    <property type="entry name" value="Periplasmic binding protein-like I"/>
    <property type="match status" value="1"/>
</dbReference>
<dbReference type="EMBL" id="FXXP01000001">
    <property type="protein sequence ID" value="SMX27706.1"/>
    <property type="molecule type" value="Genomic_DNA"/>
</dbReference>